<dbReference type="GO" id="GO:0005524">
    <property type="term" value="F:ATP binding"/>
    <property type="evidence" value="ECO:0007669"/>
    <property type="project" value="UniProtKB-KW"/>
</dbReference>
<evidence type="ECO:0000313" key="8">
    <source>
        <dbReference type="Proteomes" id="UP001075354"/>
    </source>
</evidence>
<name>A0AAV7X4T6_9NEOP</name>
<gene>
    <name evidence="7" type="ORF">ONE63_004734</name>
</gene>
<dbReference type="InterPro" id="IPR027417">
    <property type="entry name" value="P-loop_NTPase"/>
</dbReference>
<protein>
    <recommendedName>
        <fullName evidence="9">RNA helicase</fullName>
    </recommendedName>
</protein>
<evidence type="ECO:0000259" key="5">
    <source>
        <dbReference type="PROSITE" id="PS51192"/>
    </source>
</evidence>
<accession>A0AAV7X4T6</accession>
<dbReference type="EMBL" id="JAPTSV010000016">
    <property type="protein sequence ID" value="KAJ1519442.1"/>
    <property type="molecule type" value="Genomic_DNA"/>
</dbReference>
<organism evidence="7 8">
    <name type="scientific">Megalurothrips usitatus</name>
    <name type="common">bean blossom thrips</name>
    <dbReference type="NCBI Taxonomy" id="439358"/>
    <lineage>
        <taxon>Eukaryota</taxon>
        <taxon>Metazoa</taxon>
        <taxon>Ecdysozoa</taxon>
        <taxon>Arthropoda</taxon>
        <taxon>Hexapoda</taxon>
        <taxon>Insecta</taxon>
        <taxon>Pterygota</taxon>
        <taxon>Neoptera</taxon>
        <taxon>Paraneoptera</taxon>
        <taxon>Thysanoptera</taxon>
        <taxon>Terebrantia</taxon>
        <taxon>Thripoidea</taxon>
        <taxon>Thripidae</taxon>
        <taxon>Megalurothrips</taxon>
    </lineage>
</organism>
<evidence type="ECO:0000256" key="1">
    <source>
        <dbReference type="ARBA" id="ARBA00022741"/>
    </source>
</evidence>
<keyword evidence="2" id="KW-0378">Hydrolase</keyword>
<dbReference type="InterPro" id="IPR011545">
    <property type="entry name" value="DEAD/DEAH_box_helicase_dom"/>
</dbReference>
<dbReference type="GO" id="GO:0016787">
    <property type="term" value="F:hydrolase activity"/>
    <property type="evidence" value="ECO:0007669"/>
    <property type="project" value="UniProtKB-KW"/>
</dbReference>
<evidence type="ECO:0000256" key="4">
    <source>
        <dbReference type="ARBA" id="ARBA00022840"/>
    </source>
</evidence>
<keyword evidence="1" id="KW-0547">Nucleotide-binding</keyword>
<evidence type="ECO:0008006" key="9">
    <source>
        <dbReference type="Google" id="ProtNLM"/>
    </source>
</evidence>
<dbReference type="PANTHER" id="PTHR47960">
    <property type="entry name" value="DEAD-BOX ATP-DEPENDENT RNA HELICASE 50"/>
    <property type="match status" value="1"/>
</dbReference>
<evidence type="ECO:0000313" key="7">
    <source>
        <dbReference type="EMBL" id="KAJ1519442.1"/>
    </source>
</evidence>
<sequence>MLPQILRPVVKISYAIKTRHLQLPSVLAQNLNLSLQHHAHFTMYKPHVRDTKARNNSKPRRVNLSNKLREEFAKHRGKTPVIQCKRMEFNFYEGMKYGKFDVVPLASKAWMHPGSNGDFFSLYENYMDPNDLHFGNSRLPKPPGLESFIVPPSVESDNETSAFSLLGIKDNLIQILKKEGVTQPADIQVEAIPPILEGKNCVVSAHTGCGKTLAYILPMLQKVLDSNTKEGNIEVPHESPKAIILTPSRELTYQIYEVLQKLTAGLPLSCRAVVGGYANDGKEFPEVVDIVVASLGTFQKKLNKGALNLQRVQYIVLDEADQLADDQNRSIVRWILRQVQIKQAPDEKDLFPGMDTVGSQIVLASATMPTNLESLFGDLVDVQSLERVCTTHLHNVLKSAPQLFLKVGKTNKGKALVDLVEKDVKHKRPVLIFSNTVKTADWVSFQLNDCGFPCKNLTSNVPTAIRQHLFQRFQEGEFDILSTTPMVARGLDTVRVKHIINFDFPLYVSEYIHQIGRVGRIGSSKSCHITNIIAHPREVELVRKIELSVRLNQKLDAVNANIPGIIRHRREKAEEQF</sequence>
<reference evidence="7" key="1">
    <citation type="submission" date="2022-12" db="EMBL/GenBank/DDBJ databases">
        <title>Chromosome-level genome assembly of the bean flower thrips Megalurothrips usitatus.</title>
        <authorList>
            <person name="Ma L."/>
            <person name="Liu Q."/>
            <person name="Li H."/>
            <person name="Cai W."/>
        </authorList>
    </citation>
    <scope>NUCLEOTIDE SEQUENCE</scope>
    <source>
        <strain evidence="7">Cailab_2022a</strain>
    </source>
</reference>
<comment type="caution">
    <text evidence="7">The sequence shown here is derived from an EMBL/GenBank/DDBJ whole genome shotgun (WGS) entry which is preliminary data.</text>
</comment>
<dbReference type="Pfam" id="PF00271">
    <property type="entry name" value="Helicase_C"/>
    <property type="match status" value="1"/>
</dbReference>
<dbReference type="InterPro" id="IPR001650">
    <property type="entry name" value="Helicase_C-like"/>
</dbReference>
<dbReference type="SUPFAM" id="SSF52540">
    <property type="entry name" value="P-loop containing nucleoside triphosphate hydrolases"/>
    <property type="match status" value="1"/>
</dbReference>
<dbReference type="PROSITE" id="PS51192">
    <property type="entry name" value="HELICASE_ATP_BIND_1"/>
    <property type="match status" value="1"/>
</dbReference>
<keyword evidence="8" id="KW-1185">Reference proteome</keyword>
<evidence type="ECO:0000259" key="6">
    <source>
        <dbReference type="PROSITE" id="PS51194"/>
    </source>
</evidence>
<dbReference type="GO" id="GO:0003676">
    <property type="term" value="F:nucleic acid binding"/>
    <property type="evidence" value="ECO:0007669"/>
    <property type="project" value="InterPro"/>
</dbReference>
<dbReference type="SMART" id="SM00487">
    <property type="entry name" value="DEXDc"/>
    <property type="match status" value="1"/>
</dbReference>
<dbReference type="InterPro" id="IPR014001">
    <property type="entry name" value="Helicase_ATP-bd"/>
</dbReference>
<dbReference type="AlphaFoldDB" id="A0AAV7X4T6"/>
<feature type="domain" description="Helicase C-terminal" evidence="6">
    <location>
        <begin position="412"/>
        <end position="566"/>
    </location>
</feature>
<dbReference type="SMART" id="SM00490">
    <property type="entry name" value="HELICc"/>
    <property type="match status" value="1"/>
</dbReference>
<dbReference type="PROSITE" id="PS51194">
    <property type="entry name" value="HELICASE_CTER"/>
    <property type="match status" value="1"/>
</dbReference>
<evidence type="ECO:0000256" key="3">
    <source>
        <dbReference type="ARBA" id="ARBA00022806"/>
    </source>
</evidence>
<dbReference type="CDD" id="cd18787">
    <property type="entry name" value="SF2_C_DEAD"/>
    <property type="match status" value="1"/>
</dbReference>
<keyword evidence="4" id="KW-0067">ATP-binding</keyword>
<proteinExistence type="predicted"/>
<dbReference type="Proteomes" id="UP001075354">
    <property type="component" value="Chromosome 16"/>
</dbReference>
<keyword evidence="3" id="KW-0347">Helicase</keyword>
<dbReference type="Pfam" id="PF00270">
    <property type="entry name" value="DEAD"/>
    <property type="match status" value="1"/>
</dbReference>
<evidence type="ECO:0000256" key="2">
    <source>
        <dbReference type="ARBA" id="ARBA00022801"/>
    </source>
</evidence>
<dbReference type="GO" id="GO:0004386">
    <property type="term" value="F:helicase activity"/>
    <property type="evidence" value="ECO:0007669"/>
    <property type="project" value="UniProtKB-KW"/>
</dbReference>
<dbReference type="Gene3D" id="3.40.50.300">
    <property type="entry name" value="P-loop containing nucleotide triphosphate hydrolases"/>
    <property type="match status" value="2"/>
</dbReference>
<feature type="domain" description="Helicase ATP-binding" evidence="5">
    <location>
        <begin position="192"/>
        <end position="386"/>
    </location>
</feature>